<reference evidence="2 3" key="1">
    <citation type="submission" date="2019-02" db="EMBL/GenBank/DDBJ databases">
        <title>Deep-cultivation of Planctomycetes and their phenomic and genomic characterization uncovers novel biology.</title>
        <authorList>
            <person name="Wiegand S."/>
            <person name="Jogler M."/>
            <person name="Boedeker C."/>
            <person name="Pinto D."/>
            <person name="Vollmers J."/>
            <person name="Rivas-Marin E."/>
            <person name="Kohn T."/>
            <person name="Peeters S.H."/>
            <person name="Heuer A."/>
            <person name="Rast P."/>
            <person name="Oberbeckmann S."/>
            <person name="Bunk B."/>
            <person name="Jeske O."/>
            <person name="Meyerdierks A."/>
            <person name="Storesund J.E."/>
            <person name="Kallscheuer N."/>
            <person name="Luecker S."/>
            <person name="Lage O.M."/>
            <person name="Pohl T."/>
            <person name="Merkel B.J."/>
            <person name="Hornburger P."/>
            <person name="Mueller R.-W."/>
            <person name="Bruemmer F."/>
            <person name="Labrenz M."/>
            <person name="Spormann A.M."/>
            <person name="Op den Camp H."/>
            <person name="Overmann J."/>
            <person name="Amann R."/>
            <person name="Jetten M.S.M."/>
            <person name="Mascher T."/>
            <person name="Medema M.H."/>
            <person name="Devos D.P."/>
            <person name="Kaster A.-K."/>
            <person name="Ovreas L."/>
            <person name="Rohde M."/>
            <person name="Galperin M.Y."/>
            <person name="Jogler C."/>
        </authorList>
    </citation>
    <scope>NUCLEOTIDE SEQUENCE [LARGE SCALE GENOMIC DNA]</scope>
    <source>
        <strain evidence="2 3">Pla110</strain>
    </source>
</reference>
<proteinExistence type="predicted"/>
<name>A0A518CQD2_9PLAN</name>
<accession>A0A518CQD2</accession>
<gene>
    <name evidence="2" type="ORF">Pla110_31790</name>
</gene>
<evidence type="ECO:0008006" key="4">
    <source>
        <dbReference type="Google" id="ProtNLM"/>
    </source>
</evidence>
<dbReference type="AlphaFoldDB" id="A0A518CQD2"/>
<dbReference type="EMBL" id="CP036281">
    <property type="protein sequence ID" value="QDU81438.1"/>
    <property type="molecule type" value="Genomic_DNA"/>
</dbReference>
<organism evidence="2 3">
    <name type="scientific">Polystyrenella longa</name>
    <dbReference type="NCBI Taxonomy" id="2528007"/>
    <lineage>
        <taxon>Bacteria</taxon>
        <taxon>Pseudomonadati</taxon>
        <taxon>Planctomycetota</taxon>
        <taxon>Planctomycetia</taxon>
        <taxon>Planctomycetales</taxon>
        <taxon>Planctomycetaceae</taxon>
        <taxon>Polystyrenella</taxon>
    </lineage>
</organism>
<dbReference type="Proteomes" id="UP000317178">
    <property type="component" value="Chromosome"/>
</dbReference>
<dbReference type="KEGG" id="plon:Pla110_31790"/>
<keyword evidence="3" id="KW-1185">Reference proteome</keyword>
<dbReference type="Pfam" id="PF04338">
    <property type="entry name" value="DUF481"/>
    <property type="match status" value="1"/>
</dbReference>
<dbReference type="InterPro" id="IPR007433">
    <property type="entry name" value="DUF481"/>
</dbReference>
<dbReference type="OrthoDB" id="209144at2"/>
<dbReference type="RefSeq" id="WP_144996780.1">
    <property type="nucleotide sequence ID" value="NZ_CP036281.1"/>
</dbReference>
<feature type="region of interest" description="Disordered" evidence="1">
    <location>
        <begin position="163"/>
        <end position="200"/>
    </location>
</feature>
<sequence>MHFFSPFIPIPVASIKAILHRHLRQVLTVILLCSGISSLPCSGVGAAEIASSGPISQQSAASAPQPAAKTLLAESVGMLTLKDGRQLLGQLSGLTTFQLTWTVPTGETVSIPLTMVEKIDVKPIKEKVVPLEESPLIKPEEMFSGPSAQGLIEPIDQSEISEEPAALPEEELAAAEASASSTADDDDGAEKQSAEDVDTEAEDALFQLTQWEETVVAPLPEPVTFSYRFSRQQMKAWTKRFEIGARFLDGNSEEKTINSEARFENRYSDYTTRIDMGAKWGRARDVQISNQLFANANMDFGEVGSWIFFVTNQNQYDELQDLDYRGTLSAGVGYRFLDDEERRFITRLGPGVTAEEYSTPGNDRVTADIFAEAELQWPLFDRTHFESKSTIRPSIEDYEVFRFTNDMAVLVQLDEQSSWQFKLGVKQEYNSAPAALKKKSDFTTVFQLVYTLK</sequence>
<evidence type="ECO:0000256" key="1">
    <source>
        <dbReference type="SAM" id="MobiDB-lite"/>
    </source>
</evidence>
<evidence type="ECO:0000313" key="2">
    <source>
        <dbReference type="EMBL" id="QDU81438.1"/>
    </source>
</evidence>
<protein>
    <recommendedName>
        <fullName evidence="4">DUF481 domain-containing protein</fullName>
    </recommendedName>
</protein>
<evidence type="ECO:0000313" key="3">
    <source>
        <dbReference type="Proteomes" id="UP000317178"/>
    </source>
</evidence>